<organism evidence="2 3">
    <name type="scientific">Alligator mississippiensis</name>
    <name type="common">American alligator</name>
    <dbReference type="NCBI Taxonomy" id="8496"/>
    <lineage>
        <taxon>Eukaryota</taxon>
        <taxon>Metazoa</taxon>
        <taxon>Chordata</taxon>
        <taxon>Craniata</taxon>
        <taxon>Vertebrata</taxon>
        <taxon>Euteleostomi</taxon>
        <taxon>Archelosauria</taxon>
        <taxon>Archosauria</taxon>
        <taxon>Crocodylia</taxon>
        <taxon>Alligatoridae</taxon>
        <taxon>Alligatorinae</taxon>
        <taxon>Alligator</taxon>
    </lineage>
</organism>
<evidence type="ECO:0000256" key="1">
    <source>
        <dbReference type="SAM" id="MobiDB-lite"/>
    </source>
</evidence>
<protein>
    <submittedName>
        <fullName evidence="2">Uncharacterized protein</fullName>
    </submittedName>
</protein>
<dbReference type="EMBL" id="AKHW03002566">
    <property type="protein sequence ID" value="KYO37854.1"/>
    <property type="molecule type" value="Genomic_DNA"/>
</dbReference>
<dbReference type="Proteomes" id="UP000050525">
    <property type="component" value="Unassembled WGS sequence"/>
</dbReference>
<comment type="caution">
    <text evidence="2">The sequence shown here is derived from an EMBL/GenBank/DDBJ whole genome shotgun (WGS) entry which is preliminary data.</text>
</comment>
<accession>A0A151NM37</accession>
<dbReference type="AlphaFoldDB" id="A0A151NM37"/>
<reference evidence="2 3" key="1">
    <citation type="journal article" date="2012" name="Genome Biol.">
        <title>Sequencing three crocodilian genomes to illuminate the evolution of archosaurs and amniotes.</title>
        <authorList>
            <person name="St John J.A."/>
            <person name="Braun E.L."/>
            <person name="Isberg S.R."/>
            <person name="Miles L.G."/>
            <person name="Chong A.Y."/>
            <person name="Gongora J."/>
            <person name="Dalzell P."/>
            <person name="Moran C."/>
            <person name="Bed'hom B."/>
            <person name="Abzhanov A."/>
            <person name="Burgess S.C."/>
            <person name="Cooksey A.M."/>
            <person name="Castoe T.A."/>
            <person name="Crawford N.G."/>
            <person name="Densmore L.D."/>
            <person name="Drew J.C."/>
            <person name="Edwards S.V."/>
            <person name="Faircloth B.C."/>
            <person name="Fujita M.K."/>
            <person name="Greenwold M.J."/>
            <person name="Hoffmann F.G."/>
            <person name="Howard J.M."/>
            <person name="Iguchi T."/>
            <person name="Janes D.E."/>
            <person name="Khan S.Y."/>
            <person name="Kohno S."/>
            <person name="de Koning A.J."/>
            <person name="Lance S.L."/>
            <person name="McCarthy F.M."/>
            <person name="McCormack J.E."/>
            <person name="Merchant M.E."/>
            <person name="Peterson D.G."/>
            <person name="Pollock D.D."/>
            <person name="Pourmand N."/>
            <person name="Raney B.J."/>
            <person name="Roessler K.A."/>
            <person name="Sanford J.R."/>
            <person name="Sawyer R.H."/>
            <person name="Schmidt C.J."/>
            <person name="Triplett E.W."/>
            <person name="Tuberville T.D."/>
            <person name="Venegas-Anaya M."/>
            <person name="Howard J.T."/>
            <person name="Jarvis E.D."/>
            <person name="Guillette L.J.Jr."/>
            <person name="Glenn T.C."/>
            <person name="Green R.E."/>
            <person name="Ray D.A."/>
        </authorList>
    </citation>
    <scope>NUCLEOTIDE SEQUENCE [LARGE SCALE GENOMIC DNA]</scope>
    <source>
        <strain evidence="2">KSC_2009_1</strain>
    </source>
</reference>
<evidence type="ECO:0000313" key="2">
    <source>
        <dbReference type="EMBL" id="KYO37854.1"/>
    </source>
</evidence>
<evidence type="ECO:0000313" key="3">
    <source>
        <dbReference type="Proteomes" id="UP000050525"/>
    </source>
</evidence>
<gene>
    <name evidence="2" type="ORF">Y1Q_0010300</name>
</gene>
<name>A0A151NM37_ALLMI</name>
<keyword evidence="3" id="KW-1185">Reference proteome</keyword>
<feature type="compositionally biased region" description="Polar residues" evidence="1">
    <location>
        <begin position="1"/>
        <end position="14"/>
    </location>
</feature>
<proteinExistence type="predicted"/>
<sequence>MLNNDRLQTPTSHYEQAETRRTKCSHNKRQLRRAREVLKIEQTKCIHTKSGKEWLCCERLSTAENPLQALH</sequence>
<feature type="region of interest" description="Disordered" evidence="1">
    <location>
        <begin position="1"/>
        <end position="28"/>
    </location>
</feature>